<dbReference type="AlphaFoldDB" id="A0A072UAG0"/>
<gene>
    <name evidence="1" type="ordered locus">MTR_6g065425</name>
</gene>
<accession>A0A072UAG0</accession>
<evidence type="ECO:0000313" key="3">
    <source>
        <dbReference type="Proteomes" id="UP000002051"/>
    </source>
</evidence>
<reference evidence="2" key="3">
    <citation type="submission" date="2015-04" db="UniProtKB">
        <authorList>
            <consortium name="EnsemblPlants"/>
        </authorList>
    </citation>
    <scope>IDENTIFICATION</scope>
    <source>
        <strain evidence="2">cv. Jemalong A17</strain>
    </source>
</reference>
<name>A0A072UAG0_MEDTR</name>
<evidence type="ECO:0000313" key="1">
    <source>
        <dbReference type="EMBL" id="KEH26637.1"/>
    </source>
</evidence>
<keyword evidence="3" id="KW-1185">Reference proteome</keyword>
<evidence type="ECO:0000313" key="2">
    <source>
        <dbReference type="EnsemblPlants" id="KEH26637"/>
    </source>
</evidence>
<sequence>MKLRRWQLMVPLEPPVISLMAERMEVEKRTFHGRCGLVSEAMVAMTLIKVEKGERGRLKGQATQARAIGLKILDEKKDL</sequence>
<dbReference type="HOGENOM" id="CLU_2609687_0_0_1"/>
<protein>
    <submittedName>
        <fullName evidence="1 2">Uncharacterized protein</fullName>
    </submittedName>
</protein>
<reference evidence="1 3" key="1">
    <citation type="journal article" date="2011" name="Nature">
        <title>The Medicago genome provides insight into the evolution of rhizobial symbioses.</title>
        <authorList>
            <person name="Young N.D."/>
            <person name="Debelle F."/>
            <person name="Oldroyd G.E."/>
            <person name="Geurts R."/>
            <person name="Cannon S.B."/>
            <person name="Udvardi M.K."/>
            <person name="Benedito V.A."/>
            <person name="Mayer K.F."/>
            <person name="Gouzy J."/>
            <person name="Schoof H."/>
            <person name="Van de Peer Y."/>
            <person name="Proost S."/>
            <person name="Cook D.R."/>
            <person name="Meyers B.C."/>
            <person name="Spannagl M."/>
            <person name="Cheung F."/>
            <person name="De Mita S."/>
            <person name="Krishnakumar V."/>
            <person name="Gundlach H."/>
            <person name="Zhou S."/>
            <person name="Mudge J."/>
            <person name="Bharti A.K."/>
            <person name="Murray J.D."/>
            <person name="Naoumkina M.A."/>
            <person name="Rosen B."/>
            <person name="Silverstein K.A."/>
            <person name="Tang H."/>
            <person name="Rombauts S."/>
            <person name="Zhao P.X."/>
            <person name="Zhou P."/>
            <person name="Barbe V."/>
            <person name="Bardou P."/>
            <person name="Bechner M."/>
            <person name="Bellec A."/>
            <person name="Berger A."/>
            <person name="Berges H."/>
            <person name="Bidwell S."/>
            <person name="Bisseling T."/>
            <person name="Choisne N."/>
            <person name="Couloux A."/>
            <person name="Denny R."/>
            <person name="Deshpande S."/>
            <person name="Dai X."/>
            <person name="Doyle J.J."/>
            <person name="Dudez A.M."/>
            <person name="Farmer A.D."/>
            <person name="Fouteau S."/>
            <person name="Franken C."/>
            <person name="Gibelin C."/>
            <person name="Gish J."/>
            <person name="Goldstein S."/>
            <person name="Gonzalez A.J."/>
            <person name="Green P.J."/>
            <person name="Hallab A."/>
            <person name="Hartog M."/>
            <person name="Hua A."/>
            <person name="Humphray S.J."/>
            <person name="Jeong D.H."/>
            <person name="Jing Y."/>
            <person name="Jocker A."/>
            <person name="Kenton S.M."/>
            <person name="Kim D.J."/>
            <person name="Klee K."/>
            <person name="Lai H."/>
            <person name="Lang C."/>
            <person name="Lin S."/>
            <person name="Macmil S.L."/>
            <person name="Magdelenat G."/>
            <person name="Matthews L."/>
            <person name="McCorrison J."/>
            <person name="Monaghan E.L."/>
            <person name="Mun J.H."/>
            <person name="Najar F.Z."/>
            <person name="Nicholson C."/>
            <person name="Noirot C."/>
            <person name="O'Bleness M."/>
            <person name="Paule C.R."/>
            <person name="Poulain J."/>
            <person name="Prion F."/>
            <person name="Qin B."/>
            <person name="Qu C."/>
            <person name="Retzel E.F."/>
            <person name="Riddle C."/>
            <person name="Sallet E."/>
            <person name="Samain S."/>
            <person name="Samson N."/>
            <person name="Sanders I."/>
            <person name="Saurat O."/>
            <person name="Scarpelli C."/>
            <person name="Schiex T."/>
            <person name="Segurens B."/>
            <person name="Severin A.J."/>
            <person name="Sherrier D.J."/>
            <person name="Shi R."/>
            <person name="Sims S."/>
            <person name="Singer S.R."/>
            <person name="Sinharoy S."/>
            <person name="Sterck L."/>
            <person name="Viollet A."/>
            <person name="Wang B.B."/>
            <person name="Wang K."/>
            <person name="Wang M."/>
            <person name="Wang X."/>
            <person name="Warfsmann J."/>
            <person name="Weissenbach J."/>
            <person name="White D.D."/>
            <person name="White J.D."/>
            <person name="Wiley G.B."/>
            <person name="Wincker P."/>
            <person name="Xing Y."/>
            <person name="Yang L."/>
            <person name="Yao Z."/>
            <person name="Ying F."/>
            <person name="Zhai J."/>
            <person name="Zhou L."/>
            <person name="Zuber A."/>
            <person name="Denarie J."/>
            <person name="Dixon R.A."/>
            <person name="May G.D."/>
            <person name="Schwartz D.C."/>
            <person name="Rogers J."/>
            <person name="Quetier F."/>
            <person name="Town C.D."/>
            <person name="Roe B.A."/>
        </authorList>
    </citation>
    <scope>NUCLEOTIDE SEQUENCE [LARGE SCALE GENOMIC DNA]</scope>
    <source>
        <strain evidence="1">A17</strain>
        <strain evidence="2 3">cv. Jemalong A17</strain>
    </source>
</reference>
<reference evidence="1 3" key="2">
    <citation type="journal article" date="2014" name="BMC Genomics">
        <title>An improved genome release (version Mt4.0) for the model legume Medicago truncatula.</title>
        <authorList>
            <person name="Tang H."/>
            <person name="Krishnakumar V."/>
            <person name="Bidwell S."/>
            <person name="Rosen B."/>
            <person name="Chan A."/>
            <person name="Zhou S."/>
            <person name="Gentzbittel L."/>
            <person name="Childs K.L."/>
            <person name="Yandell M."/>
            <person name="Gundlach H."/>
            <person name="Mayer K.F."/>
            <person name="Schwartz D.C."/>
            <person name="Town C.D."/>
        </authorList>
    </citation>
    <scope>GENOME REANNOTATION</scope>
    <source>
        <strain evidence="1">A17</strain>
        <strain evidence="2 3">cv. Jemalong A17</strain>
    </source>
</reference>
<dbReference type="EMBL" id="CM001222">
    <property type="protein sequence ID" value="KEH26637.1"/>
    <property type="molecule type" value="Genomic_DNA"/>
</dbReference>
<dbReference type="Proteomes" id="UP000002051">
    <property type="component" value="Chromosome 6"/>
</dbReference>
<proteinExistence type="predicted"/>
<organism evidence="1 3">
    <name type="scientific">Medicago truncatula</name>
    <name type="common">Barrel medic</name>
    <name type="synonym">Medicago tribuloides</name>
    <dbReference type="NCBI Taxonomy" id="3880"/>
    <lineage>
        <taxon>Eukaryota</taxon>
        <taxon>Viridiplantae</taxon>
        <taxon>Streptophyta</taxon>
        <taxon>Embryophyta</taxon>
        <taxon>Tracheophyta</taxon>
        <taxon>Spermatophyta</taxon>
        <taxon>Magnoliopsida</taxon>
        <taxon>eudicotyledons</taxon>
        <taxon>Gunneridae</taxon>
        <taxon>Pentapetalae</taxon>
        <taxon>rosids</taxon>
        <taxon>fabids</taxon>
        <taxon>Fabales</taxon>
        <taxon>Fabaceae</taxon>
        <taxon>Papilionoideae</taxon>
        <taxon>50 kb inversion clade</taxon>
        <taxon>NPAAA clade</taxon>
        <taxon>Hologalegina</taxon>
        <taxon>IRL clade</taxon>
        <taxon>Trifolieae</taxon>
        <taxon>Medicago</taxon>
    </lineage>
</organism>
<dbReference type="EnsemblPlants" id="KEH26637">
    <property type="protein sequence ID" value="KEH26637"/>
    <property type="gene ID" value="MTR_6g065425"/>
</dbReference>